<reference evidence="1" key="1">
    <citation type="journal article" date="2020" name="Stud. Mycol.">
        <title>101 Dothideomycetes genomes: a test case for predicting lifestyles and emergence of pathogens.</title>
        <authorList>
            <person name="Haridas S."/>
            <person name="Albert R."/>
            <person name="Binder M."/>
            <person name="Bloem J."/>
            <person name="Labutti K."/>
            <person name="Salamov A."/>
            <person name="Andreopoulos B."/>
            <person name="Baker S."/>
            <person name="Barry K."/>
            <person name="Bills G."/>
            <person name="Bluhm B."/>
            <person name="Cannon C."/>
            <person name="Castanera R."/>
            <person name="Culley D."/>
            <person name="Daum C."/>
            <person name="Ezra D."/>
            <person name="Gonzalez J."/>
            <person name="Henrissat B."/>
            <person name="Kuo A."/>
            <person name="Liang C."/>
            <person name="Lipzen A."/>
            <person name="Lutzoni F."/>
            <person name="Magnuson J."/>
            <person name="Mondo S."/>
            <person name="Nolan M."/>
            <person name="Ohm R."/>
            <person name="Pangilinan J."/>
            <person name="Park H.-J."/>
            <person name="Ramirez L."/>
            <person name="Alfaro M."/>
            <person name="Sun H."/>
            <person name="Tritt A."/>
            <person name="Yoshinaga Y."/>
            <person name="Zwiers L.-H."/>
            <person name="Turgeon B."/>
            <person name="Goodwin S."/>
            <person name="Spatafora J."/>
            <person name="Crous P."/>
            <person name="Grigoriev I."/>
        </authorList>
    </citation>
    <scope>NUCLEOTIDE SEQUENCE</scope>
    <source>
        <strain evidence="1">CBS 379.55</strain>
    </source>
</reference>
<gene>
    <name evidence="1" type="ORF">EI97DRAFT_459320</name>
</gene>
<dbReference type="EMBL" id="ML986497">
    <property type="protein sequence ID" value="KAF2275411.1"/>
    <property type="molecule type" value="Genomic_DNA"/>
</dbReference>
<name>A0A6A6JFT8_WESOR</name>
<proteinExistence type="predicted"/>
<dbReference type="RefSeq" id="XP_033652950.1">
    <property type="nucleotide sequence ID" value="XM_033800994.1"/>
</dbReference>
<keyword evidence="2" id="KW-1185">Reference proteome</keyword>
<sequence>MNSTIPTPPCIPEIELDGVTPYGYNKKNTPFTVKITSCSKFQVNQTTAFANFKAISGMTVSADSISFTGFPDDYCLLSMFALDTNGYPIIQSWELHFGSVDMPVLILNPDDTPAQGVHVEANATIYPGLTSTCTTDAAGKCTIGNLPGTTISLVARKDDGSIAVNGLAPTTVQVRLKLLPFVSPKPGSSFETGNGTAGWTGGELRQSLKIKRDTTLVVNTNRQYTLQTASNSFPASGSIKKAYIKYRFITSEVPGGYFATQFNDYFSITIRSDTGA</sequence>
<dbReference type="OrthoDB" id="2251794at2759"/>
<evidence type="ECO:0000313" key="2">
    <source>
        <dbReference type="Proteomes" id="UP000800097"/>
    </source>
</evidence>
<accession>A0A6A6JFT8</accession>
<evidence type="ECO:0000313" key="1">
    <source>
        <dbReference type="EMBL" id="KAF2275411.1"/>
    </source>
</evidence>
<organism evidence="1 2">
    <name type="scientific">Westerdykella ornata</name>
    <dbReference type="NCBI Taxonomy" id="318751"/>
    <lineage>
        <taxon>Eukaryota</taxon>
        <taxon>Fungi</taxon>
        <taxon>Dikarya</taxon>
        <taxon>Ascomycota</taxon>
        <taxon>Pezizomycotina</taxon>
        <taxon>Dothideomycetes</taxon>
        <taxon>Pleosporomycetidae</taxon>
        <taxon>Pleosporales</taxon>
        <taxon>Sporormiaceae</taxon>
        <taxon>Westerdykella</taxon>
    </lineage>
</organism>
<dbReference type="Proteomes" id="UP000800097">
    <property type="component" value="Unassembled WGS sequence"/>
</dbReference>
<dbReference type="GeneID" id="54554169"/>
<protein>
    <submittedName>
        <fullName evidence="1">Uncharacterized protein</fullName>
    </submittedName>
</protein>
<dbReference type="AlphaFoldDB" id="A0A6A6JFT8"/>